<dbReference type="PROSITE" id="PS51819">
    <property type="entry name" value="VOC"/>
    <property type="match status" value="1"/>
</dbReference>
<dbReference type="InterPro" id="IPR037523">
    <property type="entry name" value="VOC_core"/>
</dbReference>
<evidence type="ECO:0000259" key="1">
    <source>
        <dbReference type="PROSITE" id="PS51819"/>
    </source>
</evidence>
<accession>A0ABT4T4U9</accession>
<dbReference type="InterPro" id="IPR004360">
    <property type="entry name" value="Glyas_Fos-R_dOase_dom"/>
</dbReference>
<name>A0ABT4T4U9_9ACTN</name>
<evidence type="ECO:0000313" key="3">
    <source>
        <dbReference type="Proteomes" id="UP001212498"/>
    </source>
</evidence>
<reference evidence="2 3" key="1">
    <citation type="submission" date="2022-11" db="EMBL/GenBank/DDBJ databases">
        <title>Nonomuraea corallina sp. nov., a new species of the genus Nonomuraea isolated from sea side sediment in Thai sea.</title>
        <authorList>
            <person name="Ngamcharungchit C."/>
            <person name="Matsumoto A."/>
            <person name="Suriyachadkun C."/>
            <person name="Panbangred W."/>
            <person name="Inahashi Y."/>
            <person name="Intra B."/>
        </authorList>
    </citation>
    <scope>NUCLEOTIDE SEQUENCE [LARGE SCALE GENOMIC DNA]</scope>
    <source>
        <strain evidence="2 3">DSM 43553</strain>
    </source>
</reference>
<evidence type="ECO:0000313" key="2">
    <source>
        <dbReference type="EMBL" id="MDA0644541.1"/>
    </source>
</evidence>
<keyword evidence="2" id="KW-0560">Oxidoreductase</keyword>
<sequence length="128" mass="13847">MQLFVNLAVKDLDRSKEFFTALGFAFFGMADDMASVMINDGAQVMLLTEPVFAGYAARELADPAKTTEAILVIGLENPAQVDELTEKAVAAGATPLGPPRQDDFRYQRAFADLDGHHWEALCLAQPAG</sequence>
<keyword evidence="2" id="KW-0223">Dioxygenase</keyword>
<protein>
    <submittedName>
        <fullName evidence="2">Glyoxalase/bleomycin resistance/extradiol dioxygenase family protein</fullName>
    </submittedName>
</protein>
<comment type="caution">
    <text evidence="2">The sequence shown here is derived from an EMBL/GenBank/DDBJ whole genome shotgun (WGS) entry which is preliminary data.</text>
</comment>
<dbReference type="Gene3D" id="3.10.180.10">
    <property type="entry name" value="2,3-Dihydroxybiphenyl 1,2-Dioxygenase, domain 1"/>
    <property type="match status" value="1"/>
</dbReference>
<dbReference type="GO" id="GO:0051213">
    <property type="term" value="F:dioxygenase activity"/>
    <property type="evidence" value="ECO:0007669"/>
    <property type="project" value="UniProtKB-KW"/>
</dbReference>
<proteinExistence type="predicted"/>
<dbReference type="RefSeq" id="WP_187281266.1">
    <property type="nucleotide sequence ID" value="NZ_BAABFD010000008.1"/>
</dbReference>
<dbReference type="PANTHER" id="PTHR36503:SF2">
    <property type="entry name" value="BLR2408 PROTEIN"/>
    <property type="match status" value="1"/>
</dbReference>
<dbReference type="EMBL" id="JAPNUD010000101">
    <property type="protein sequence ID" value="MDA0644541.1"/>
    <property type="molecule type" value="Genomic_DNA"/>
</dbReference>
<dbReference type="Pfam" id="PF00903">
    <property type="entry name" value="Glyoxalase"/>
    <property type="match status" value="1"/>
</dbReference>
<organism evidence="2 3">
    <name type="scientific">Nonomuraea ferruginea</name>
    <dbReference type="NCBI Taxonomy" id="46174"/>
    <lineage>
        <taxon>Bacteria</taxon>
        <taxon>Bacillati</taxon>
        <taxon>Actinomycetota</taxon>
        <taxon>Actinomycetes</taxon>
        <taxon>Streptosporangiales</taxon>
        <taxon>Streptosporangiaceae</taxon>
        <taxon>Nonomuraea</taxon>
    </lineage>
</organism>
<gene>
    <name evidence="2" type="ORF">OUY24_28260</name>
</gene>
<dbReference type="Proteomes" id="UP001212498">
    <property type="component" value="Unassembled WGS sequence"/>
</dbReference>
<dbReference type="PANTHER" id="PTHR36503">
    <property type="entry name" value="BLR2520 PROTEIN"/>
    <property type="match status" value="1"/>
</dbReference>
<dbReference type="InterPro" id="IPR029068">
    <property type="entry name" value="Glyas_Bleomycin-R_OHBP_Dase"/>
</dbReference>
<dbReference type="SUPFAM" id="SSF54593">
    <property type="entry name" value="Glyoxalase/Bleomycin resistance protein/Dihydroxybiphenyl dioxygenase"/>
    <property type="match status" value="1"/>
</dbReference>
<keyword evidence="3" id="KW-1185">Reference proteome</keyword>
<feature type="domain" description="VOC" evidence="1">
    <location>
        <begin position="1"/>
        <end position="123"/>
    </location>
</feature>